<evidence type="ECO:0000313" key="1">
    <source>
        <dbReference type="Proteomes" id="UP000790787"/>
    </source>
</evidence>
<protein>
    <submittedName>
        <fullName evidence="2">Uncharacterized protein LOC142168132</fullName>
    </submittedName>
</protein>
<name>A0AC58SIW6_TOBAC</name>
<dbReference type="RefSeq" id="XP_075084894.1">
    <property type="nucleotide sequence ID" value="XM_075228793.1"/>
</dbReference>
<reference evidence="1" key="1">
    <citation type="journal article" date="2014" name="Nat. Commun.">
        <title>The tobacco genome sequence and its comparison with those of tomato and potato.</title>
        <authorList>
            <person name="Sierro N."/>
            <person name="Battey J.N."/>
            <person name="Ouadi S."/>
            <person name="Bakaher N."/>
            <person name="Bovet L."/>
            <person name="Willig A."/>
            <person name="Goepfert S."/>
            <person name="Peitsch M.C."/>
            <person name="Ivanov N.V."/>
        </authorList>
    </citation>
    <scope>NUCLEOTIDE SEQUENCE [LARGE SCALE GENOMIC DNA]</scope>
</reference>
<evidence type="ECO:0000313" key="2">
    <source>
        <dbReference type="RefSeq" id="XP_075084894.1"/>
    </source>
</evidence>
<accession>A0AC58SIW6</accession>
<proteinExistence type="predicted"/>
<dbReference type="Proteomes" id="UP000790787">
    <property type="component" value="Chromosome 13"/>
</dbReference>
<keyword evidence="1" id="KW-1185">Reference proteome</keyword>
<reference evidence="2" key="2">
    <citation type="submission" date="2025-08" db="UniProtKB">
        <authorList>
            <consortium name="RefSeq"/>
        </authorList>
    </citation>
    <scope>IDENTIFICATION</scope>
    <source>
        <tissue evidence="2">Leaf</tissue>
    </source>
</reference>
<gene>
    <name evidence="2" type="primary">LOC142168132</name>
</gene>
<sequence>MICYFEAYKPVLLTKRVTWQLPDARWYKSDTDGASKGNPGPSSNGFCVRNEVGDLMYTKADNIGVTTNVVAEAKAILQGLEYCVTHDLHPLILETNSLVLKKVIEGKWVTPWCIGAEVQKIRGLREHFNVIFQHVYREVNTVADYIANNAFNFAGSTIFYSFIGMTSEGRKLLNLDKSQTPNLRI</sequence>
<organism evidence="1 2">
    <name type="scientific">Nicotiana tabacum</name>
    <name type="common">Common tobacco</name>
    <dbReference type="NCBI Taxonomy" id="4097"/>
    <lineage>
        <taxon>Eukaryota</taxon>
        <taxon>Viridiplantae</taxon>
        <taxon>Streptophyta</taxon>
        <taxon>Embryophyta</taxon>
        <taxon>Tracheophyta</taxon>
        <taxon>Spermatophyta</taxon>
        <taxon>Magnoliopsida</taxon>
        <taxon>eudicotyledons</taxon>
        <taxon>Gunneridae</taxon>
        <taxon>Pentapetalae</taxon>
        <taxon>asterids</taxon>
        <taxon>lamiids</taxon>
        <taxon>Solanales</taxon>
        <taxon>Solanaceae</taxon>
        <taxon>Nicotianoideae</taxon>
        <taxon>Nicotianeae</taxon>
        <taxon>Nicotiana</taxon>
    </lineage>
</organism>